<accession>A0A562U2B5</accession>
<dbReference type="Proteomes" id="UP000317010">
    <property type="component" value="Unassembled WGS sequence"/>
</dbReference>
<dbReference type="InterPro" id="IPR008753">
    <property type="entry name" value="Peptidase_M13_N"/>
</dbReference>
<evidence type="ECO:0000256" key="1">
    <source>
        <dbReference type="SAM" id="SignalP"/>
    </source>
</evidence>
<dbReference type="GO" id="GO:0008237">
    <property type="term" value="F:metallopeptidase activity"/>
    <property type="evidence" value="ECO:0007669"/>
    <property type="project" value="InterPro"/>
</dbReference>
<dbReference type="EMBL" id="VLLI01000007">
    <property type="protein sequence ID" value="TWI99446.1"/>
    <property type="molecule type" value="Genomic_DNA"/>
</dbReference>
<sequence length="116" mass="13054">MQKIYKKPVLYITALTALALCAYQTKTIIDKPNDPVYQNIDPLVSPGADFFLYANGTWFKNNPIPAAYSSWGIGNEVTEEIRDRLKKINEDALKANASKDHQPKKLVIFIIAAWIA</sequence>
<dbReference type="SUPFAM" id="SSF55486">
    <property type="entry name" value="Metalloproteases ('zincins'), catalytic domain"/>
    <property type="match status" value="1"/>
</dbReference>
<proteinExistence type="predicted"/>
<dbReference type="AlphaFoldDB" id="A0A562U2B5"/>
<feature type="domain" description="Peptidase M13 N-terminal" evidence="2">
    <location>
        <begin position="46"/>
        <end position="101"/>
    </location>
</feature>
<dbReference type="GO" id="GO:0006508">
    <property type="term" value="P:proteolysis"/>
    <property type="evidence" value="ECO:0007669"/>
    <property type="project" value="InterPro"/>
</dbReference>
<dbReference type="InterPro" id="IPR024079">
    <property type="entry name" value="MetalloPept_cat_dom_sf"/>
</dbReference>
<evidence type="ECO:0000259" key="2">
    <source>
        <dbReference type="Pfam" id="PF05649"/>
    </source>
</evidence>
<protein>
    <submittedName>
        <fullName evidence="3">Putative endopeptidase</fullName>
    </submittedName>
</protein>
<gene>
    <name evidence="3" type="ORF">JN11_02763</name>
</gene>
<keyword evidence="4" id="KW-1185">Reference proteome</keyword>
<organism evidence="3 4">
    <name type="scientific">Mucilaginibacter frigoritolerans</name>
    <dbReference type="NCBI Taxonomy" id="652788"/>
    <lineage>
        <taxon>Bacteria</taxon>
        <taxon>Pseudomonadati</taxon>
        <taxon>Bacteroidota</taxon>
        <taxon>Sphingobacteriia</taxon>
        <taxon>Sphingobacteriales</taxon>
        <taxon>Sphingobacteriaceae</taxon>
        <taxon>Mucilaginibacter</taxon>
    </lineage>
</organism>
<dbReference type="RefSeq" id="WP_394348827.1">
    <property type="nucleotide sequence ID" value="NZ_VLLI01000007.1"/>
</dbReference>
<name>A0A562U2B5_9SPHI</name>
<keyword evidence="1" id="KW-0732">Signal</keyword>
<dbReference type="Pfam" id="PF05649">
    <property type="entry name" value="Peptidase_M13_N"/>
    <property type="match status" value="1"/>
</dbReference>
<comment type="caution">
    <text evidence="3">The sequence shown here is derived from an EMBL/GenBank/DDBJ whole genome shotgun (WGS) entry which is preliminary data.</text>
</comment>
<evidence type="ECO:0000313" key="3">
    <source>
        <dbReference type="EMBL" id="TWI99446.1"/>
    </source>
</evidence>
<dbReference type="Gene3D" id="3.40.390.10">
    <property type="entry name" value="Collagenase (Catalytic Domain)"/>
    <property type="match status" value="1"/>
</dbReference>
<evidence type="ECO:0000313" key="4">
    <source>
        <dbReference type="Proteomes" id="UP000317010"/>
    </source>
</evidence>
<feature type="signal peptide" evidence="1">
    <location>
        <begin position="1"/>
        <end position="22"/>
    </location>
</feature>
<feature type="chain" id="PRO_5021905894" evidence="1">
    <location>
        <begin position="23"/>
        <end position="116"/>
    </location>
</feature>
<reference evidence="3 4" key="1">
    <citation type="submission" date="2019-07" db="EMBL/GenBank/DDBJ databases">
        <title>Genomic Encyclopedia of Archaeal and Bacterial Type Strains, Phase II (KMG-II): from individual species to whole genera.</title>
        <authorList>
            <person name="Goeker M."/>
        </authorList>
    </citation>
    <scope>NUCLEOTIDE SEQUENCE [LARGE SCALE GENOMIC DNA]</scope>
    <source>
        <strain evidence="3 4">ATCC BAA-1854</strain>
    </source>
</reference>